<evidence type="ECO:0000313" key="1">
    <source>
        <dbReference type="EMBL" id="KAF9528540.1"/>
    </source>
</evidence>
<comment type="caution">
    <text evidence="1">The sequence shown here is derived from an EMBL/GenBank/DDBJ whole genome shotgun (WGS) entry which is preliminary data.</text>
</comment>
<protein>
    <submittedName>
        <fullName evidence="1">Uncharacterized protein</fullName>
    </submittedName>
</protein>
<dbReference type="AlphaFoldDB" id="A0A9P6EGB7"/>
<accession>A0A9P6EGB7</accession>
<reference evidence="1" key="1">
    <citation type="submission" date="2020-11" db="EMBL/GenBank/DDBJ databases">
        <authorList>
            <consortium name="DOE Joint Genome Institute"/>
            <person name="Ahrendt S."/>
            <person name="Riley R."/>
            <person name="Andreopoulos W."/>
            <person name="Labutti K."/>
            <person name="Pangilinan J."/>
            <person name="Ruiz-Duenas F.J."/>
            <person name="Barrasa J.M."/>
            <person name="Sanchez-Garcia M."/>
            <person name="Camarero S."/>
            <person name="Miyauchi S."/>
            <person name="Serrano A."/>
            <person name="Linde D."/>
            <person name="Babiker R."/>
            <person name="Drula E."/>
            <person name="Ayuso-Fernandez I."/>
            <person name="Pacheco R."/>
            <person name="Padilla G."/>
            <person name="Ferreira P."/>
            <person name="Barriuso J."/>
            <person name="Kellner H."/>
            <person name="Castanera R."/>
            <person name="Alfaro M."/>
            <person name="Ramirez L."/>
            <person name="Pisabarro A.G."/>
            <person name="Kuo A."/>
            <person name="Tritt A."/>
            <person name="Lipzen A."/>
            <person name="He G."/>
            <person name="Yan M."/>
            <person name="Ng V."/>
            <person name="Cullen D."/>
            <person name="Martin F."/>
            <person name="Rosso M.-N."/>
            <person name="Henrissat B."/>
            <person name="Hibbett D."/>
            <person name="Martinez A.T."/>
            <person name="Grigoriev I.V."/>
        </authorList>
    </citation>
    <scope>NUCLEOTIDE SEQUENCE</scope>
    <source>
        <strain evidence="1">CBS 506.95</strain>
    </source>
</reference>
<name>A0A9P6EGB7_9AGAR</name>
<sequence length="276" mass="30966">MQYNGIKAQYPGEGRRKWCLRVLYESWPTITSEVQPPDFGTSIVPDDPDPQDGLLEDEELGLIIRTDFTNDTAWSNFYNKVLETQKELVSDLKAGASGSADDSVDTKADVAMNDVSQTTDDNSKSGSDCESAPDIVKFLYPQDPETRQQLTNLSNLKALRLYNDVGIRTAPTRPEGTKPISPSNPLIDQNGWQEIYSGKNIWIYDSRSNTDECVRVVAQKSDFYGTATGDSWRARGTYVCELQFSMAYQGMNISFNGMDGWDHAERSRNLREALEL</sequence>
<dbReference type="EMBL" id="MU157852">
    <property type="protein sequence ID" value="KAF9528540.1"/>
    <property type="molecule type" value="Genomic_DNA"/>
</dbReference>
<evidence type="ECO:0000313" key="2">
    <source>
        <dbReference type="Proteomes" id="UP000807306"/>
    </source>
</evidence>
<keyword evidence="2" id="KW-1185">Reference proteome</keyword>
<dbReference type="OrthoDB" id="204784at2759"/>
<proteinExistence type="predicted"/>
<gene>
    <name evidence="1" type="ORF">CPB83DRAFT_854337</name>
</gene>
<organism evidence="1 2">
    <name type="scientific">Crepidotus variabilis</name>
    <dbReference type="NCBI Taxonomy" id="179855"/>
    <lineage>
        <taxon>Eukaryota</taxon>
        <taxon>Fungi</taxon>
        <taxon>Dikarya</taxon>
        <taxon>Basidiomycota</taxon>
        <taxon>Agaricomycotina</taxon>
        <taxon>Agaricomycetes</taxon>
        <taxon>Agaricomycetidae</taxon>
        <taxon>Agaricales</taxon>
        <taxon>Agaricineae</taxon>
        <taxon>Crepidotaceae</taxon>
        <taxon>Crepidotus</taxon>
    </lineage>
</organism>
<dbReference type="Proteomes" id="UP000807306">
    <property type="component" value="Unassembled WGS sequence"/>
</dbReference>